<evidence type="ECO:0000256" key="3">
    <source>
        <dbReference type="ARBA" id="ARBA00022960"/>
    </source>
</evidence>
<dbReference type="UniPathway" id="UPA00219"/>
<dbReference type="InterPro" id="IPR004391">
    <property type="entry name" value="Glu_race"/>
</dbReference>
<keyword evidence="4 8" id="KW-0573">Peptidoglycan synthesis</keyword>
<dbReference type="InterPro" id="IPR001920">
    <property type="entry name" value="Asp/Glu_race"/>
</dbReference>
<evidence type="ECO:0000256" key="4">
    <source>
        <dbReference type="ARBA" id="ARBA00022984"/>
    </source>
</evidence>
<dbReference type="Gene3D" id="3.40.50.1860">
    <property type="match status" value="2"/>
</dbReference>
<evidence type="ECO:0000256" key="5">
    <source>
        <dbReference type="ARBA" id="ARBA00023235"/>
    </source>
</evidence>
<reference evidence="9 10" key="1">
    <citation type="submission" date="2020-08" db="EMBL/GenBank/DDBJ databases">
        <title>Cohnella phylogeny.</title>
        <authorList>
            <person name="Dunlap C."/>
        </authorList>
    </citation>
    <scope>NUCLEOTIDE SEQUENCE [LARGE SCALE GENOMIC DNA]</scope>
    <source>
        <strain evidence="9 10">DSM 25239</strain>
    </source>
</reference>
<evidence type="ECO:0000256" key="8">
    <source>
        <dbReference type="HAMAP-Rule" id="MF_00258"/>
    </source>
</evidence>
<dbReference type="EC" id="5.1.1.3" evidence="2 8"/>
<dbReference type="RefSeq" id="WP_185134644.1">
    <property type="nucleotide sequence ID" value="NZ_BORM01000034.1"/>
</dbReference>
<keyword evidence="10" id="KW-1185">Reference proteome</keyword>
<dbReference type="GO" id="GO:0042802">
    <property type="term" value="F:identical protein binding"/>
    <property type="evidence" value="ECO:0007669"/>
    <property type="project" value="UniProtKB-ARBA"/>
</dbReference>
<keyword evidence="3 8" id="KW-0133">Cell shape</keyword>
<dbReference type="EMBL" id="JACJVR010000013">
    <property type="protein sequence ID" value="MBB6690612.1"/>
    <property type="molecule type" value="Genomic_DNA"/>
</dbReference>
<dbReference type="InterPro" id="IPR015942">
    <property type="entry name" value="Asp/Glu/hydantoin_racemase"/>
</dbReference>
<keyword evidence="6 8" id="KW-0961">Cell wall biogenesis/degradation</keyword>
<dbReference type="SUPFAM" id="SSF53681">
    <property type="entry name" value="Aspartate/glutamate racemase"/>
    <property type="match status" value="2"/>
</dbReference>
<dbReference type="HAMAP" id="MF_00258">
    <property type="entry name" value="Glu_racemase"/>
    <property type="match status" value="1"/>
</dbReference>
<dbReference type="GO" id="GO:0008881">
    <property type="term" value="F:glutamate racemase activity"/>
    <property type="evidence" value="ECO:0007669"/>
    <property type="project" value="UniProtKB-UniRule"/>
</dbReference>
<comment type="pathway">
    <text evidence="8">Cell wall biogenesis; peptidoglycan biosynthesis.</text>
</comment>
<evidence type="ECO:0000256" key="7">
    <source>
        <dbReference type="ARBA" id="ARBA00070053"/>
    </source>
</evidence>
<evidence type="ECO:0000256" key="6">
    <source>
        <dbReference type="ARBA" id="ARBA00023316"/>
    </source>
</evidence>
<feature type="binding site" evidence="8">
    <location>
        <begin position="184"/>
        <end position="185"/>
    </location>
    <ligand>
        <name>substrate</name>
    </ligand>
</feature>
<dbReference type="GO" id="GO:0071555">
    <property type="term" value="P:cell wall organization"/>
    <property type="evidence" value="ECO:0007669"/>
    <property type="project" value="UniProtKB-KW"/>
</dbReference>
<dbReference type="AlphaFoldDB" id="A0A841TUK8"/>
<dbReference type="Pfam" id="PF01177">
    <property type="entry name" value="Asp_Glu_race"/>
    <property type="match status" value="1"/>
</dbReference>
<keyword evidence="5 8" id="KW-0413">Isomerase</keyword>
<dbReference type="InterPro" id="IPR033134">
    <property type="entry name" value="Asp/Glu_racemase_AS_2"/>
</dbReference>
<accession>A0A841TUK8</accession>
<feature type="binding site" evidence="8">
    <location>
        <begin position="41"/>
        <end position="42"/>
    </location>
    <ligand>
        <name>substrate</name>
    </ligand>
</feature>
<dbReference type="NCBIfam" id="NF002035">
    <property type="entry name" value="PRK00865.1-3"/>
    <property type="match status" value="1"/>
</dbReference>
<dbReference type="PROSITE" id="PS00923">
    <property type="entry name" value="ASP_GLU_RACEMASE_1"/>
    <property type="match status" value="1"/>
</dbReference>
<gene>
    <name evidence="9" type="primary">racE</name>
    <name evidence="8" type="synonym">murI</name>
    <name evidence="9" type="ORF">H7B90_04265</name>
</gene>
<name>A0A841TUK8_9BACL</name>
<dbReference type="Proteomes" id="UP000553776">
    <property type="component" value="Unassembled WGS sequence"/>
</dbReference>
<dbReference type="PANTHER" id="PTHR21198">
    <property type="entry name" value="GLUTAMATE RACEMASE"/>
    <property type="match status" value="1"/>
</dbReference>
<feature type="active site" description="Proton donor/acceptor" evidence="8">
    <location>
        <position position="72"/>
    </location>
</feature>
<feature type="binding site" evidence="8">
    <location>
        <begin position="73"/>
        <end position="74"/>
    </location>
    <ligand>
        <name>substrate</name>
    </ligand>
</feature>
<dbReference type="PANTHER" id="PTHR21198:SF2">
    <property type="entry name" value="GLUTAMATE RACEMASE"/>
    <property type="match status" value="1"/>
</dbReference>
<evidence type="ECO:0000313" key="9">
    <source>
        <dbReference type="EMBL" id="MBB6690612.1"/>
    </source>
</evidence>
<proteinExistence type="inferred from homology"/>
<dbReference type="GO" id="GO:0009252">
    <property type="term" value="P:peptidoglycan biosynthetic process"/>
    <property type="evidence" value="ECO:0007669"/>
    <property type="project" value="UniProtKB-UniRule"/>
</dbReference>
<comment type="caution">
    <text evidence="9">The sequence shown here is derived from an EMBL/GenBank/DDBJ whole genome shotgun (WGS) entry which is preliminary data.</text>
</comment>
<dbReference type="PROSITE" id="PS00924">
    <property type="entry name" value="ASP_GLU_RACEMASE_2"/>
    <property type="match status" value="1"/>
</dbReference>
<evidence type="ECO:0000256" key="2">
    <source>
        <dbReference type="ARBA" id="ARBA00013090"/>
    </source>
</evidence>
<evidence type="ECO:0000256" key="1">
    <source>
        <dbReference type="ARBA" id="ARBA00001602"/>
    </source>
</evidence>
<dbReference type="FunFam" id="3.40.50.1860:FF:000001">
    <property type="entry name" value="Glutamate racemase"/>
    <property type="match status" value="1"/>
</dbReference>
<dbReference type="FunFam" id="3.40.50.1860:FF:000002">
    <property type="entry name" value="Glutamate racemase"/>
    <property type="match status" value="1"/>
</dbReference>
<organism evidence="9 10">
    <name type="scientific">Cohnella xylanilytica</name>
    <dbReference type="NCBI Taxonomy" id="557555"/>
    <lineage>
        <taxon>Bacteria</taxon>
        <taxon>Bacillati</taxon>
        <taxon>Bacillota</taxon>
        <taxon>Bacilli</taxon>
        <taxon>Bacillales</taxon>
        <taxon>Paenibacillaceae</taxon>
        <taxon>Cohnella</taxon>
    </lineage>
</organism>
<comment type="function">
    <text evidence="8">Provides the (R)-glutamate required for cell wall biosynthesis.</text>
</comment>
<dbReference type="GO" id="GO:0008360">
    <property type="term" value="P:regulation of cell shape"/>
    <property type="evidence" value="ECO:0007669"/>
    <property type="project" value="UniProtKB-KW"/>
</dbReference>
<sequence>MQQAIAVLDSGVGGLTVVKEVMRQLPREKIVYFGDTARTPYGPRPAEEIIRFTREIVDYLAQFNPKMIVIACNTATAVALEDIRSRVRIPVVGVINPGARAAIGRTKTGWIGVIGTEGTIKSGAYEQALRRLSPHVEVVSKACPRFVPLVEAGNFRSPETYQTVLQSLASLRSSHLDCLILGCTHYPFLTETISEVMGPSVTLISSADETAREISTILHENNQLAGSVESPVHQFFCSGDSKKFQEIAQDWLGEQIRLTPVVWQVPHIGA</sequence>
<feature type="binding site" evidence="8">
    <location>
        <begin position="9"/>
        <end position="10"/>
    </location>
    <ligand>
        <name>substrate</name>
    </ligand>
</feature>
<evidence type="ECO:0000313" key="10">
    <source>
        <dbReference type="Proteomes" id="UP000553776"/>
    </source>
</evidence>
<protein>
    <recommendedName>
        <fullName evidence="7 8">Glutamate racemase</fullName>
        <ecNumber evidence="2 8">5.1.1.3</ecNumber>
    </recommendedName>
</protein>
<dbReference type="InterPro" id="IPR018187">
    <property type="entry name" value="Asp/Glu_racemase_AS_1"/>
</dbReference>
<dbReference type="NCBIfam" id="TIGR00067">
    <property type="entry name" value="glut_race"/>
    <property type="match status" value="1"/>
</dbReference>
<comment type="similarity">
    <text evidence="8">Belongs to the aspartate/glutamate racemases family.</text>
</comment>
<feature type="active site" description="Proton donor/acceptor" evidence="8">
    <location>
        <position position="183"/>
    </location>
</feature>
<comment type="catalytic activity">
    <reaction evidence="1 8">
        <text>L-glutamate = D-glutamate</text>
        <dbReference type="Rhea" id="RHEA:12813"/>
        <dbReference type="ChEBI" id="CHEBI:29985"/>
        <dbReference type="ChEBI" id="CHEBI:29986"/>
        <dbReference type="EC" id="5.1.1.3"/>
    </reaction>
</comment>